<protein>
    <submittedName>
        <fullName evidence="1">Uncharacterized protein</fullName>
    </submittedName>
</protein>
<proteinExistence type="predicted"/>
<gene>
    <name evidence="1" type="ORF">MNBD_GAMMA11-2929</name>
</gene>
<dbReference type="AlphaFoldDB" id="A0A3B0XRX4"/>
<evidence type="ECO:0000313" key="1">
    <source>
        <dbReference type="EMBL" id="VAW59106.1"/>
    </source>
</evidence>
<reference evidence="1" key="1">
    <citation type="submission" date="2018-06" db="EMBL/GenBank/DDBJ databases">
        <authorList>
            <person name="Zhirakovskaya E."/>
        </authorList>
    </citation>
    <scope>NUCLEOTIDE SEQUENCE</scope>
</reference>
<accession>A0A3B0XRX4</accession>
<name>A0A3B0XRX4_9ZZZZ</name>
<organism evidence="1">
    <name type="scientific">hydrothermal vent metagenome</name>
    <dbReference type="NCBI Taxonomy" id="652676"/>
    <lineage>
        <taxon>unclassified sequences</taxon>
        <taxon>metagenomes</taxon>
        <taxon>ecological metagenomes</taxon>
    </lineage>
</organism>
<sequence>MLKITKSQYNILEKKYIDKFYDNLERYIAAEFSEVGYAKRNTLMSECRASCASEKIENMDGIFSFHILSFINGVPVNNISEYQIANKRYILPGYNPEQLPIDTLESMY</sequence>
<dbReference type="EMBL" id="UOFG01000067">
    <property type="protein sequence ID" value="VAW59106.1"/>
    <property type="molecule type" value="Genomic_DNA"/>
</dbReference>